<proteinExistence type="predicted"/>
<dbReference type="Proteomes" id="UP000827092">
    <property type="component" value="Unassembled WGS sequence"/>
</dbReference>
<dbReference type="AlphaFoldDB" id="A0AAV6TEN7"/>
<evidence type="ECO:0000313" key="2">
    <source>
        <dbReference type="Proteomes" id="UP000827092"/>
    </source>
</evidence>
<dbReference type="EMBL" id="JAFNEN010005864">
    <property type="protein sequence ID" value="KAG8159490.1"/>
    <property type="molecule type" value="Genomic_DNA"/>
</dbReference>
<comment type="caution">
    <text evidence="1">The sequence shown here is derived from an EMBL/GenBank/DDBJ whole genome shotgun (WGS) entry which is preliminary data.</text>
</comment>
<accession>A0AAV6TEN7</accession>
<keyword evidence="2" id="KW-1185">Reference proteome</keyword>
<gene>
    <name evidence="1" type="ORF">JTE90_022917</name>
</gene>
<sequence length="91" mass="10163">MPASYPAVFLNGHAGRFPEPKLLVSGEVWLQKLQLKELDGGAPPVMGLRSIWIKRRGGPKPYQARDTARIDRLRALSDFRGVVGRPLLLRC</sequence>
<protein>
    <submittedName>
        <fullName evidence="1">Uncharacterized protein</fullName>
    </submittedName>
</protein>
<name>A0AAV6TEN7_9ARAC</name>
<reference evidence="1 2" key="1">
    <citation type="journal article" date="2022" name="Nat. Ecol. Evol.">
        <title>A masculinizing supergene underlies an exaggerated male reproductive morph in a spider.</title>
        <authorList>
            <person name="Hendrickx F."/>
            <person name="De Corte Z."/>
            <person name="Sonet G."/>
            <person name="Van Belleghem S.M."/>
            <person name="Kostlbacher S."/>
            <person name="Vangestel C."/>
        </authorList>
    </citation>
    <scope>NUCLEOTIDE SEQUENCE [LARGE SCALE GENOMIC DNA]</scope>
    <source>
        <strain evidence="1">W744_W776</strain>
    </source>
</reference>
<organism evidence="1 2">
    <name type="scientific">Oedothorax gibbosus</name>
    <dbReference type="NCBI Taxonomy" id="931172"/>
    <lineage>
        <taxon>Eukaryota</taxon>
        <taxon>Metazoa</taxon>
        <taxon>Ecdysozoa</taxon>
        <taxon>Arthropoda</taxon>
        <taxon>Chelicerata</taxon>
        <taxon>Arachnida</taxon>
        <taxon>Araneae</taxon>
        <taxon>Araneomorphae</taxon>
        <taxon>Entelegynae</taxon>
        <taxon>Araneoidea</taxon>
        <taxon>Linyphiidae</taxon>
        <taxon>Erigoninae</taxon>
        <taxon>Oedothorax</taxon>
    </lineage>
</organism>
<evidence type="ECO:0000313" key="1">
    <source>
        <dbReference type="EMBL" id="KAG8159490.1"/>
    </source>
</evidence>